<evidence type="ECO:0000313" key="3">
    <source>
        <dbReference type="Proteomes" id="UP001332192"/>
    </source>
</evidence>
<dbReference type="Proteomes" id="UP001332192">
    <property type="component" value="Chromosome"/>
</dbReference>
<dbReference type="RefSeq" id="WP_324718060.1">
    <property type="nucleotide sequence ID" value="NZ_CP141615.1"/>
</dbReference>
<name>A0ABZ1C1A6_9FIRM</name>
<dbReference type="EMBL" id="CP141615">
    <property type="protein sequence ID" value="WRP18788.1"/>
    <property type="molecule type" value="Genomic_DNA"/>
</dbReference>
<reference evidence="2 3" key="1">
    <citation type="journal article" date="2024" name="Front. Microbiol.">
        <title>Novel thermophilic genera Geochorda gen. nov. and Carboxydochorda gen. nov. from the deep terrestrial subsurface reveal the ecophysiological diversity in the class Limnochordia.</title>
        <authorList>
            <person name="Karnachuk O.V."/>
            <person name="Lukina A.P."/>
            <person name="Avakyan M.R."/>
            <person name="Kadnikov V.V."/>
            <person name="Begmatov S."/>
            <person name="Beletsky A.V."/>
            <person name="Vlasova K.G."/>
            <person name="Novikov A.A."/>
            <person name="Shcherbakova V.A."/>
            <person name="Mardanov A.V."/>
            <person name="Ravin N.V."/>
        </authorList>
    </citation>
    <scope>NUCLEOTIDE SEQUENCE [LARGE SCALE GENOMIC DNA]</scope>
    <source>
        <strain evidence="2 3">L945</strain>
    </source>
</reference>
<feature type="region of interest" description="Disordered" evidence="1">
    <location>
        <begin position="60"/>
        <end position="86"/>
    </location>
</feature>
<protein>
    <submittedName>
        <fullName evidence="2">Uncharacterized protein</fullName>
    </submittedName>
</protein>
<feature type="compositionally biased region" description="Pro residues" evidence="1">
    <location>
        <begin position="66"/>
        <end position="77"/>
    </location>
</feature>
<organism evidence="2 3">
    <name type="scientific">Carboxydichorda subterranea</name>
    <dbReference type="NCBI Taxonomy" id="3109565"/>
    <lineage>
        <taxon>Bacteria</taxon>
        <taxon>Bacillati</taxon>
        <taxon>Bacillota</taxon>
        <taxon>Limnochordia</taxon>
        <taxon>Limnochordales</taxon>
        <taxon>Geochordaceae</taxon>
        <taxon>Carboxydichorda</taxon>
    </lineage>
</organism>
<gene>
    <name evidence="2" type="ORF">U7230_07295</name>
</gene>
<evidence type="ECO:0000313" key="2">
    <source>
        <dbReference type="EMBL" id="WRP18788.1"/>
    </source>
</evidence>
<evidence type="ECO:0000256" key="1">
    <source>
        <dbReference type="SAM" id="MobiDB-lite"/>
    </source>
</evidence>
<accession>A0ABZ1C1A6</accession>
<keyword evidence="3" id="KW-1185">Reference proteome</keyword>
<sequence length="405" mass="44132">MAGLGLAALLAAAIRSGWWPGRGIRGDVPASAVLRVPWPGWQRQLEITDPAVLRQLARALPDRPVPRPPPVPPPARPPAADEEGDAFASFGGPLPRWQLILRYPQGSAREFVALPDGTLRDAASGAPAGGAALRQATQALGLELSEHLFGEPLPWPEVDRMFPFDAEATIEDLRTGLWLRVRRYGGYRHADVEPVTRQDTAVLHRIFGGQWTWRRRPVVAIIQDRRIAASVNGMPHGNGLIAANDFPGHFCLHFLGSQVHASGRIDPSHQLMVHQASGRLIERLAEAPPAQLVQWALAAVQESDEAALHLTVTGWDATLARRLLENIRHVTIVGLVVSGATVRAELVVYYEQPNPDAGYRQVLQLPLQPAGWRGGWTVRLADLAPLLKVPTSTPLLLRSGGYPEC</sequence>
<proteinExistence type="predicted"/>